<dbReference type="InterPro" id="IPR035069">
    <property type="entry name" value="TTHA1013/TTHA0281-like"/>
</dbReference>
<accession>A0A1G2MJF3</accession>
<dbReference type="Pfam" id="PF15919">
    <property type="entry name" value="HicB_lk_antitox"/>
    <property type="match status" value="1"/>
</dbReference>
<reference evidence="2 3" key="1">
    <citation type="journal article" date="2016" name="Nat. Commun.">
        <title>Thousands of microbial genomes shed light on interconnected biogeochemical processes in an aquifer system.</title>
        <authorList>
            <person name="Anantharaman K."/>
            <person name="Brown C.T."/>
            <person name="Hug L.A."/>
            <person name="Sharon I."/>
            <person name="Castelle C.J."/>
            <person name="Probst A.J."/>
            <person name="Thomas B.C."/>
            <person name="Singh A."/>
            <person name="Wilkins M.J."/>
            <person name="Karaoz U."/>
            <person name="Brodie E.L."/>
            <person name="Williams K.H."/>
            <person name="Hubbard S.S."/>
            <person name="Banfield J.F."/>
        </authorList>
    </citation>
    <scope>NUCLEOTIDE SEQUENCE [LARGE SCALE GENOMIC DNA]</scope>
</reference>
<organism evidence="2 3">
    <name type="scientific">Candidatus Taylorbacteria bacterium RIFCSPHIGHO2_02_FULL_44_12</name>
    <dbReference type="NCBI Taxonomy" id="1802308"/>
    <lineage>
        <taxon>Bacteria</taxon>
        <taxon>Candidatus Tayloriibacteriota</taxon>
    </lineage>
</organism>
<feature type="domain" description="HicB-like antitoxin of toxin-antitoxin system" evidence="1">
    <location>
        <begin position="9"/>
        <end position="65"/>
    </location>
</feature>
<evidence type="ECO:0000313" key="2">
    <source>
        <dbReference type="EMBL" id="OHA24045.1"/>
    </source>
</evidence>
<name>A0A1G2MJF3_9BACT</name>
<dbReference type="AlphaFoldDB" id="A0A1G2MJF3"/>
<comment type="caution">
    <text evidence="2">The sequence shown here is derived from an EMBL/GenBank/DDBJ whole genome shotgun (WGS) entry which is preliminary data.</text>
</comment>
<dbReference type="EMBL" id="MHRM01000013">
    <property type="protein sequence ID" value="OHA24045.1"/>
    <property type="molecule type" value="Genomic_DNA"/>
</dbReference>
<dbReference type="InterPro" id="IPR031807">
    <property type="entry name" value="HicB-like"/>
</dbReference>
<proteinExistence type="predicted"/>
<dbReference type="Proteomes" id="UP000178413">
    <property type="component" value="Unassembled WGS sequence"/>
</dbReference>
<dbReference type="STRING" id="1802308.A3D50_01640"/>
<dbReference type="Gene3D" id="3.30.160.250">
    <property type="match status" value="1"/>
</dbReference>
<protein>
    <recommendedName>
        <fullName evidence="1">HicB-like antitoxin of toxin-antitoxin system domain-containing protein</fullName>
    </recommendedName>
</protein>
<evidence type="ECO:0000259" key="1">
    <source>
        <dbReference type="Pfam" id="PF15919"/>
    </source>
</evidence>
<dbReference type="SUPFAM" id="SSF143100">
    <property type="entry name" value="TTHA1013/TTHA0281-like"/>
    <property type="match status" value="1"/>
</dbReference>
<gene>
    <name evidence="2" type="ORF">A3D50_01640</name>
</gene>
<dbReference type="PROSITE" id="PS51257">
    <property type="entry name" value="PROKAR_LIPOPROTEIN"/>
    <property type="match status" value="1"/>
</dbReference>
<evidence type="ECO:0000313" key="3">
    <source>
        <dbReference type="Proteomes" id="UP000178413"/>
    </source>
</evidence>
<sequence length="85" mass="9308">MMNSRHLQYNVIFRPEPEGGFTALVPSLAGCISFGKDLSKAKEMIIDAIQGYLASLQKHGEPIPSDDENFVSSISIPKSLKAHYA</sequence>